<dbReference type="Pfam" id="PF01638">
    <property type="entry name" value="HxlR"/>
    <property type="match status" value="1"/>
</dbReference>
<evidence type="ECO:0000256" key="1">
    <source>
        <dbReference type="ARBA" id="ARBA00023015"/>
    </source>
</evidence>
<comment type="caution">
    <text evidence="5">The sequence shown here is derived from an EMBL/GenBank/DDBJ whole genome shotgun (WGS) entry which is preliminary data.</text>
</comment>
<name>A0ABU7S574_9ACTN</name>
<dbReference type="InterPro" id="IPR011991">
    <property type="entry name" value="ArsR-like_HTH"/>
</dbReference>
<evidence type="ECO:0000256" key="3">
    <source>
        <dbReference type="ARBA" id="ARBA00023163"/>
    </source>
</evidence>
<proteinExistence type="predicted"/>
<dbReference type="PROSITE" id="PS51118">
    <property type="entry name" value="HTH_HXLR"/>
    <property type="match status" value="1"/>
</dbReference>
<dbReference type="InterPro" id="IPR036390">
    <property type="entry name" value="WH_DNA-bd_sf"/>
</dbReference>
<dbReference type="RefSeq" id="WP_331218703.1">
    <property type="nucleotide sequence ID" value="NZ_JAZGQK010000046.1"/>
</dbReference>
<dbReference type="CDD" id="cd00090">
    <property type="entry name" value="HTH_ARSR"/>
    <property type="match status" value="1"/>
</dbReference>
<evidence type="ECO:0000256" key="2">
    <source>
        <dbReference type="ARBA" id="ARBA00023125"/>
    </source>
</evidence>
<organism evidence="5 6">
    <name type="scientific">Plantactinospora sonchi</name>
    <dbReference type="NCBI Taxonomy" id="1544735"/>
    <lineage>
        <taxon>Bacteria</taxon>
        <taxon>Bacillati</taxon>
        <taxon>Actinomycetota</taxon>
        <taxon>Actinomycetes</taxon>
        <taxon>Micromonosporales</taxon>
        <taxon>Micromonosporaceae</taxon>
        <taxon>Plantactinospora</taxon>
    </lineage>
</organism>
<evidence type="ECO:0000259" key="4">
    <source>
        <dbReference type="PROSITE" id="PS51118"/>
    </source>
</evidence>
<sequence>MPAKIRAETSESCERADAALARAFSLLGKRWTALVLGSLSSGPAGFRELARSIEGVSDSVLSDRLSELTDNGLIARTVEPGPPITVSYQLTPRGQALIPALNHVSAWAREHLPDC</sequence>
<dbReference type="SUPFAM" id="SSF46785">
    <property type="entry name" value="Winged helix' DNA-binding domain"/>
    <property type="match status" value="1"/>
</dbReference>
<dbReference type="InterPro" id="IPR002577">
    <property type="entry name" value="HTH_HxlR"/>
</dbReference>
<protein>
    <submittedName>
        <fullName evidence="5">Helix-turn-helix domain-containing protein</fullName>
    </submittedName>
</protein>
<dbReference type="Gene3D" id="1.10.10.10">
    <property type="entry name" value="Winged helix-like DNA-binding domain superfamily/Winged helix DNA-binding domain"/>
    <property type="match status" value="1"/>
</dbReference>
<evidence type="ECO:0000313" key="5">
    <source>
        <dbReference type="EMBL" id="MEE6263912.1"/>
    </source>
</evidence>
<accession>A0ABU7S574</accession>
<dbReference type="PANTHER" id="PTHR33204">
    <property type="entry name" value="TRANSCRIPTIONAL REGULATOR, MARR FAMILY"/>
    <property type="match status" value="1"/>
</dbReference>
<reference evidence="5 6" key="1">
    <citation type="submission" date="2024-01" db="EMBL/GenBank/DDBJ databases">
        <title>Genome insights into Plantactinospora sonchi sp. nov.</title>
        <authorList>
            <person name="Wang L."/>
        </authorList>
    </citation>
    <scope>NUCLEOTIDE SEQUENCE [LARGE SCALE GENOMIC DNA]</scope>
    <source>
        <strain evidence="5 6">NEAU-QY2</strain>
    </source>
</reference>
<evidence type="ECO:0000313" key="6">
    <source>
        <dbReference type="Proteomes" id="UP001332243"/>
    </source>
</evidence>
<keyword evidence="1" id="KW-0805">Transcription regulation</keyword>
<feature type="domain" description="HTH hxlR-type" evidence="4">
    <location>
        <begin position="13"/>
        <end position="115"/>
    </location>
</feature>
<dbReference type="Proteomes" id="UP001332243">
    <property type="component" value="Unassembled WGS sequence"/>
</dbReference>
<gene>
    <name evidence="5" type="ORF">V1633_36230</name>
</gene>
<keyword evidence="6" id="KW-1185">Reference proteome</keyword>
<dbReference type="PANTHER" id="PTHR33204:SF37">
    <property type="entry name" value="HTH-TYPE TRANSCRIPTIONAL REGULATOR YODB"/>
    <property type="match status" value="1"/>
</dbReference>
<dbReference type="InterPro" id="IPR036388">
    <property type="entry name" value="WH-like_DNA-bd_sf"/>
</dbReference>
<keyword evidence="2" id="KW-0238">DNA-binding</keyword>
<keyword evidence="3" id="KW-0804">Transcription</keyword>
<dbReference type="EMBL" id="JAZGQK010000046">
    <property type="protein sequence ID" value="MEE6263912.1"/>
    <property type="molecule type" value="Genomic_DNA"/>
</dbReference>